<dbReference type="Proteomes" id="UP000582659">
    <property type="component" value="Unassembled WGS sequence"/>
</dbReference>
<dbReference type="Proteomes" id="UP000659654">
    <property type="component" value="Unassembled WGS sequence"/>
</dbReference>
<feature type="region of interest" description="Disordered" evidence="1">
    <location>
        <begin position="157"/>
        <end position="189"/>
    </location>
</feature>
<evidence type="ECO:0000313" key="4">
    <source>
        <dbReference type="Proteomes" id="UP000095284"/>
    </source>
</evidence>
<reference evidence="3" key="2">
    <citation type="submission" date="2020-08" db="EMBL/GenBank/DDBJ databases">
        <authorList>
            <person name="Kikuchi T."/>
        </authorList>
    </citation>
    <scope>NUCLEOTIDE SEQUENCE</scope>
    <source>
        <strain evidence="2">Ka4C1</strain>
    </source>
</reference>
<proteinExistence type="predicted"/>
<dbReference type="AlphaFoldDB" id="A0A1I7SX02"/>
<dbReference type="WBParaSite" id="BXY_1758500.1">
    <property type="protein sequence ID" value="BXY_1758500.1"/>
    <property type="gene ID" value="BXY_1758500"/>
</dbReference>
<reference evidence="6" key="1">
    <citation type="submission" date="2016-11" db="UniProtKB">
        <authorList>
            <consortium name="WormBaseParasite"/>
        </authorList>
    </citation>
    <scope>IDENTIFICATION</scope>
</reference>
<feature type="region of interest" description="Disordered" evidence="1">
    <location>
        <begin position="105"/>
        <end position="128"/>
    </location>
</feature>
<gene>
    <name evidence="2" type="ORF">BXYJ_LOCUS4678</name>
</gene>
<evidence type="ECO:0000313" key="2">
    <source>
        <dbReference type="EMBL" id="CAD5216724.1"/>
    </source>
</evidence>
<evidence type="ECO:0000313" key="6">
    <source>
        <dbReference type="WBParaSite" id="BXY_1758500.1"/>
    </source>
</evidence>
<keyword evidence="5" id="KW-1185">Reference proteome</keyword>
<name>A0A1I7SX02_BURXY</name>
<evidence type="ECO:0000313" key="3">
    <source>
        <dbReference type="EMBL" id="CAG9100084.1"/>
    </source>
</evidence>
<organism evidence="4 6">
    <name type="scientific">Bursaphelenchus xylophilus</name>
    <name type="common">Pinewood nematode worm</name>
    <name type="synonym">Aphelenchoides xylophilus</name>
    <dbReference type="NCBI Taxonomy" id="6326"/>
    <lineage>
        <taxon>Eukaryota</taxon>
        <taxon>Metazoa</taxon>
        <taxon>Ecdysozoa</taxon>
        <taxon>Nematoda</taxon>
        <taxon>Chromadorea</taxon>
        <taxon>Rhabditida</taxon>
        <taxon>Tylenchina</taxon>
        <taxon>Tylenchomorpha</taxon>
        <taxon>Aphelenchoidea</taxon>
        <taxon>Aphelenchoididae</taxon>
        <taxon>Bursaphelenchus</taxon>
    </lineage>
</organism>
<sequence length="236" mass="25956">MAQCQCDGILARAGIATIESPDFTPRQIDCDGKTNEPATMLQLDSAIQMQVRRACRCCETNEQWAPRNDKFFCKRWKGRSHCAIPLKTECTVQSHRVEFKESAITSATSGPIEKSESPSGGSVAARTGRPSSPVLFVFFVARKIFWGGGPHALCSAKKTPAMGRGKKERGRTHGAPGRRDGNSEKGNCTVQSAVSARCDPHKNIRSDRRKKRRHVRAKNNDIYGQRIIANSSGVLI</sequence>
<evidence type="ECO:0000256" key="1">
    <source>
        <dbReference type="SAM" id="MobiDB-lite"/>
    </source>
</evidence>
<protein>
    <submittedName>
        <fullName evidence="2">(pine wood nematode) hypothetical protein</fullName>
    </submittedName>
</protein>
<dbReference type="Proteomes" id="UP000095284">
    <property type="component" value="Unplaced"/>
</dbReference>
<dbReference type="EMBL" id="CAJFCV020000002">
    <property type="protein sequence ID" value="CAG9100084.1"/>
    <property type="molecule type" value="Genomic_DNA"/>
</dbReference>
<accession>A0A1I7SX02</accession>
<evidence type="ECO:0000313" key="5">
    <source>
        <dbReference type="Proteomes" id="UP000659654"/>
    </source>
</evidence>
<dbReference type="EMBL" id="CAJFDI010000002">
    <property type="protein sequence ID" value="CAD5216724.1"/>
    <property type="molecule type" value="Genomic_DNA"/>
</dbReference>